<dbReference type="EMBL" id="AZYO01000001">
    <property type="protein sequence ID" value="KOS58183.1"/>
    <property type="molecule type" value="Genomic_DNA"/>
</dbReference>
<dbReference type="Proteomes" id="UP000037712">
    <property type="component" value="Unassembled WGS sequence"/>
</dbReference>
<comment type="caution">
    <text evidence="5">The sequence shown here is derived from an EMBL/GenBank/DDBJ whole genome shotgun (WGS) entry which is preliminary data.</text>
</comment>
<evidence type="ECO:0000313" key="6">
    <source>
        <dbReference type="Proteomes" id="UP000037712"/>
    </source>
</evidence>
<dbReference type="RefSeq" id="WP_081005031.1">
    <property type="nucleotide sequence ID" value="NZ_AZYO01000001.1"/>
</dbReference>
<evidence type="ECO:0000256" key="1">
    <source>
        <dbReference type="ARBA" id="ARBA00022630"/>
    </source>
</evidence>
<keyword evidence="3" id="KW-0560">Oxidoreductase</keyword>
<organism evidence="5 6">
    <name type="scientific">Rhodococcus rhodochrous KG-21</name>
    <dbReference type="NCBI Taxonomy" id="1441923"/>
    <lineage>
        <taxon>Bacteria</taxon>
        <taxon>Bacillati</taxon>
        <taxon>Actinomycetota</taxon>
        <taxon>Actinomycetes</taxon>
        <taxon>Mycobacteriales</taxon>
        <taxon>Nocardiaceae</taxon>
        <taxon>Rhodococcus</taxon>
    </lineage>
</organism>
<keyword evidence="1" id="KW-0285">Flavoprotein</keyword>
<dbReference type="Pfam" id="PF00441">
    <property type="entry name" value="Acyl-CoA_dh_1"/>
    <property type="match status" value="1"/>
</dbReference>
<dbReference type="SUPFAM" id="SSF47203">
    <property type="entry name" value="Acyl-CoA dehydrogenase C-terminal domain-like"/>
    <property type="match status" value="1"/>
</dbReference>
<dbReference type="InterPro" id="IPR036250">
    <property type="entry name" value="AcylCo_DH-like_C"/>
</dbReference>
<name>A0A0M9WQV6_RHORH</name>
<dbReference type="PANTHER" id="PTHR43884">
    <property type="entry name" value="ACYL-COA DEHYDROGENASE"/>
    <property type="match status" value="1"/>
</dbReference>
<proteinExistence type="predicted"/>
<evidence type="ECO:0000256" key="2">
    <source>
        <dbReference type="ARBA" id="ARBA00022827"/>
    </source>
</evidence>
<dbReference type="PATRIC" id="fig|1441923.3.peg.233"/>
<protein>
    <recommendedName>
        <fullName evidence="4">Acyl-CoA dehydrogenase/oxidase C-terminal domain-containing protein</fullName>
    </recommendedName>
</protein>
<sequence length="333" mass="35774">MDQHERTLLRESIEQALTAVAPESWTETLDDFGWHDLLEEDPQTAITEVADLQGALLPRSSIINDSVMGTLPLDESVRSTIPAPARFVFPPIGSMDPPGRTDAISDNCAVTVSGMVSTDSRPHGSLIIPATDGNTPVLLVITGPDELASLSGTPTAIEPDSGWVHISGSAIGTVVARGDAAVRLWTCAVRTAQLVLAQELTTLGRRMLELTVEHVASRKQFGRPIGSFQSVKHGLADTRVEQETAELAIEAAWEQSDPEAAALAKLLAGKFFRSAAQHCQQYLGGMGFTWEHPFHTFLRRGMILEQILGTTTVLRTQLGTAVRTGTIPVIGVL</sequence>
<evidence type="ECO:0000313" key="5">
    <source>
        <dbReference type="EMBL" id="KOS58183.1"/>
    </source>
</evidence>
<evidence type="ECO:0000259" key="4">
    <source>
        <dbReference type="Pfam" id="PF00441"/>
    </source>
</evidence>
<accession>A0A0M9WQV6</accession>
<dbReference type="AlphaFoldDB" id="A0A0M9WQV6"/>
<reference evidence="6" key="2">
    <citation type="submission" date="2015-01" db="EMBL/GenBank/DDBJ databases">
        <title>Draft genome sequence of potential hydrocarbon metabolising strain of Rhodococcus rhodochrous.</title>
        <authorList>
            <person name="Aggarwal R.K."/>
            <person name="Dawar C."/>
        </authorList>
    </citation>
    <scope>NUCLEOTIDE SEQUENCE [LARGE SCALE GENOMIC DNA]</scope>
    <source>
        <strain evidence="6">KG-21</strain>
    </source>
</reference>
<evidence type="ECO:0000256" key="3">
    <source>
        <dbReference type="ARBA" id="ARBA00023002"/>
    </source>
</evidence>
<reference evidence="5 6" key="1">
    <citation type="journal article" date="2015" name="Genome Announc.">
        <title>Draft Genome Sequence of Rhodococcus rhodochrous Strain KG-21, a Soil Isolate from Oil Fields of Krishna-Godavari Basin, India.</title>
        <authorList>
            <person name="Dawar C."/>
            <person name="Aggarwal R.K."/>
        </authorList>
    </citation>
    <scope>NUCLEOTIDE SEQUENCE [LARGE SCALE GENOMIC DNA]</scope>
    <source>
        <strain evidence="5 6">KG-21</strain>
    </source>
</reference>
<gene>
    <name evidence="5" type="ORF">Z051_01040</name>
</gene>
<dbReference type="InterPro" id="IPR009075">
    <property type="entry name" value="AcylCo_DH/oxidase_C"/>
</dbReference>
<feature type="domain" description="Acyl-CoA dehydrogenase/oxidase C-terminal" evidence="4">
    <location>
        <begin position="202"/>
        <end position="320"/>
    </location>
</feature>
<keyword evidence="2" id="KW-0274">FAD</keyword>
<dbReference type="Gene3D" id="1.20.140.10">
    <property type="entry name" value="Butyryl-CoA Dehydrogenase, subunit A, domain 3"/>
    <property type="match status" value="1"/>
</dbReference>
<dbReference type="GO" id="GO:0003995">
    <property type="term" value="F:acyl-CoA dehydrogenase activity"/>
    <property type="evidence" value="ECO:0007669"/>
    <property type="project" value="TreeGrafter"/>
</dbReference>
<dbReference type="PANTHER" id="PTHR43884:SF20">
    <property type="entry name" value="ACYL-COA DEHYDROGENASE FADE28"/>
    <property type="match status" value="1"/>
</dbReference>